<dbReference type="InterPro" id="IPR025380">
    <property type="entry name" value="DUF4369"/>
</dbReference>
<name>A0A413IAT1_9BACT</name>
<protein>
    <submittedName>
        <fullName evidence="3">AhpC/TSA family protein</fullName>
    </submittedName>
</protein>
<dbReference type="EMBL" id="QSCO01000016">
    <property type="protein sequence ID" value="RGY05704.1"/>
    <property type="molecule type" value="Genomic_DNA"/>
</dbReference>
<feature type="domain" description="Thioredoxin" evidence="1">
    <location>
        <begin position="247"/>
        <end position="383"/>
    </location>
</feature>
<dbReference type="PROSITE" id="PS51352">
    <property type="entry name" value="THIOREDOXIN_2"/>
    <property type="match status" value="1"/>
</dbReference>
<dbReference type="Gene3D" id="3.40.30.10">
    <property type="entry name" value="Glutaredoxin"/>
    <property type="match status" value="1"/>
</dbReference>
<comment type="caution">
    <text evidence="3">The sequence shown here is derived from an EMBL/GenBank/DDBJ whole genome shotgun (WGS) entry which is preliminary data.</text>
</comment>
<dbReference type="PROSITE" id="PS51257">
    <property type="entry name" value="PROKAR_LIPOPROTEIN"/>
    <property type="match status" value="1"/>
</dbReference>
<dbReference type="Pfam" id="PF13905">
    <property type="entry name" value="Thioredoxin_8"/>
    <property type="match status" value="1"/>
</dbReference>
<evidence type="ECO:0000259" key="1">
    <source>
        <dbReference type="PROSITE" id="PS51352"/>
    </source>
</evidence>
<organism evidence="3 4">
    <name type="scientific">Odoribacter splanchnicus</name>
    <dbReference type="NCBI Taxonomy" id="28118"/>
    <lineage>
        <taxon>Bacteria</taxon>
        <taxon>Pseudomonadati</taxon>
        <taxon>Bacteroidota</taxon>
        <taxon>Bacteroidia</taxon>
        <taxon>Bacteroidales</taxon>
        <taxon>Odoribacteraceae</taxon>
        <taxon>Odoribacter</taxon>
    </lineage>
</organism>
<sequence length="385" mass="43564">MMRKFYFLIWLGVAACTQQPADRFVLRGTVPGAMDSTKVTLRPADRWDRELATAYVVGGKFELCGKLDAPTLCKLSLDNVDYIRRSGQSQELMRCYELDFFAGNGRLAFTTPHIDSLPQAYGLYDIRKEKNYRVKGSAAQDAYYSYQQQTLPLRYGIQALRKQGNRGADDDSRMEAMESELEEMSRAFIRSNDNLAVRLYVAGMLKKPAFTYDQAYLDGLEQLFASCLDTCAALADFRCYLHDAARLVQGSPLQDDKVVGVDGKTVSLPAQMNPDGYTLIDFWASWCIPCRVSLILLREVYKDYGGKIRFVSVSLDEKEADWQKALKEENLPWGQFRSLPEQTKAFAEQYQLYGIPAFFLVDSEGRIVFSGSNVSELTEQLSGMN</sequence>
<evidence type="ECO:0000313" key="3">
    <source>
        <dbReference type="EMBL" id="RGY05704.1"/>
    </source>
</evidence>
<evidence type="ECO:0000313" key="2">
    <source>
        <dbReference type="EMBL" id="MCG4960285.1"/>
    </source>
</evidence>
<reference evidence="2" key="2">
    <citation type="submission" date="2022-01" db="EMBL/GenBank/DDBJ databases">
        <title>Collection of gut derived symbiotic bacterial strains cultured from healthy donors.</title>
        <authorList>
            <person name="Lin H."/>
            <person name="Kohout C."/>
            <person name="Waligurski E."/>
            <person name="Pamer E.G."/>
        </authorList>
    </citation>
    <scope>NUCLEOTIDE SEQUENCE</scope>
    <source>
        <strain evidence="2">DFI.1.149</strain>
    </source>
</reference>
<dbReference type="PANTHER" id="PTHR42852">
    <property type="entry name" value="THIOL:DISULFIDE INTERCHANGE PROTEIN DSBE"/>
    <property type="match status" value="1"/>
</dbReference>
<dbReference type="InterPro" id="IPR050553">
    <property type="entry name" value="Thioredoxin_ResA/DsbE_sf"/>
</dbReference>
<dbReference type="Proteomes" id="UP000284434">
    <property type="component" value="Unassembled WGS sequence"/>
</dbReference>
<dbReference type="PANTHER" id="PTHR42852:SF13">
    <property type="entry name" value="PROTEIN DIPZ"/>
    <property type="match status" value="1"/>
</dbReference>
<gene>
    <name evidence="3" type="ORF">DXA53_11700</name>
    <name evidence="2" type="ORF">L0P03_10560</name>
</gene>
<dbReference type="AlphaFoldDB" id="A0A413IAT1"/>
<reference evidence="3 4" key="1">
    <citation type="submission" date="2018-08" db="EMBL/GenBank/DDBJ databases">
        <title>A genome reference for cultivated species of the human gut microbiota.</title>
        <authorList>
            <person name="Zou Y."/>
            <person name="Xue W."/>
            <person name="Luo G."/>
        </authorList>
    </citation>
    <scope>NUCLEOTIDE SEQUENCE [LARGE SCALE GENOMIC DNA]</scope>
    <source>
        <strain evidence="3 4">OF03-11</strain>
    </source>
</reference>
<dbReference type="InterPro" id="IPR036249">
    <property type="entry name" value="Thioredoxin-like_sf"/>
</dbReference>
<dbReference type="CDD" id="cd02966">
    <property type="entry name" value="TlpA_like_family"/>
    <property type="match status" value="1"/>
</dbReference>
<accession>A0A413IAT1</accession>
<dbReference type="RefSeq" id="WP_118104128.1">
    <property type="nucleotide sequence ID" value="NZ_JABWDG010000009.1"/>
</dbReference>
<dbReference type="SUPFAM" id="SSF52833">
    <property type="entry name" value="Thioredoxin-like"/>
    <property type="match status" value="1"/>
</dbReference>
<dbReference type="InterPro" id="IPR012336">
    <property type="entry name" value="Thioredoxin-like_fold"/>
</dbReference>
<dbReference type="InterPro" id="IPR013766">
    <property type="entry name" value="Thioredoxin_domain"/>
</dbReference>
<dbReference type="Pfam" id="PF14289">
    <property type="entry name" value="DUF4369"/>
    <property type="match status" value="1"/>
</dbReference>
<proteinExistence type="predicted"/>
<dbReference type="EMBL" id="JAKNDN010000019">
    <property type="protein sequence ID" value="MCG4960285.1"/>
    <property type="molecule type" value="Genomic_DNA"/>
</dbReference>
<dbReference type="Proteomes" id="UP001199750">
    <property type="component" value="Unassembled WGS sequence"/>
</dbReference>
<evidence type="ECO:0000313" key="4">
    <source>
        <dbReference type="Proteomes" id="UP000284434"/>
    </source>
</evidence>